<accession>A0ABT0UCA4</accession>
<dbReference type="InterPro" id="IPR029058">
    <property type="entry name" value="AB_hydrolase_fold"/>
</dbReference>
<dbReference type="Proteomes" id="UP001202961">
    <property type="component" value="Unassembled WGS sequence"/>
</dbReference>
<dbReference type="PANTHER" id="PTHR12110">
    <property type="entry name" value="HYDROXYPYRUVATE ISOMERASE"/>
    <property type="match status" value="1"/>
</dbReference>
<keyword evidence="4" id="KW-1185">Reference proteome</keyword>
<name>A0ABT0UCA4_9BACT</name>
<dbReference type="InterPro" id="IPR013022">
    <property type="entry name" value="Xyl_isomerase-like_TIM-brl"/>
</dbReference>
<dbReference type="InterPro" id="IPR049492">
    <property type="entry name" value="BD-FAE-like_dom"/>
</dbReference>
<dbReference type="Gene3D" id="3.40.50.1820">
    <property type="entry name" value="alpha/beta hydrolase"/>
    <property type="match status" value="1"/>
</dbReference>
<evidence type="ECO:0000259" key="2">
    <source>
        <dbReference type="Pfam" id="PF20434"/>
    </source>
</evidence>
<evidence type="ECO:0000313" key="3">
    <source>
        <dbReference type="EMBL" id="MCM2373976.1"/>
    </source>
</evidence>
<gene>
    <name evidence="3" type="ORF">NB063_25455</name>
</gene>
<organism evidence="3 4">
    <name type="scientific">Aporhodopirellula aestuarii</name>
    <dbReference type="NCBI Taxonomy" id="2950107"/>
    <lineage>
        <taxon>Bacteria</taxon>
        <taxon>Pseudomonadati</taxon>
        <taxon>Planctomycetota</taxon>
        <taxon>Planctomycetia</taxon>
        <taxon>Pirellulales</taxon>
        <taxon>Pirellulaceae</taxon>
        <taxon>Aporhodopirellula</taxon>
    </lineage>
</organism>
<dbReference type="Pfam" id="PF20434">
    <property type="entry name" value="BD-FAE"/>
    <property type="match status" value="1"/>
</dbReference>
<evidence type="ECO:0000259" key="1">
    <source>
        <dbReference type="Pfam" id="PF01261"/>
    </source>
</evidence>
<comment type="caution">
    <text evidence="3">The sequence shown here is derived from an EMBL/GenBank/DDBJ whole genome shotgun (WGS) entry which is preliminary data.</text>
</comment>
<proteinExistence type="predicted"/>
<feature type="domain" description="Xylose isomerase-like TIM barrel" evidence="1">
    <location>
        <begin position="317"/>
        <end position="563"/>
    </location>
</feature>
<feature type="domain" description="BD-FAE-like" evidence="2">
    <location>
        <begin position="47"/>
        <end position="251"/>
    </location>
</feature>
<dbReference type="Gene3D" id="3.20.20.150">
    <property type="entry name" value="Divalent-metal-dependent TIM barrel enzymes"/>
    <property type="match status" value="1"/>
</dbReference>
<dbReference type="PANTHER" id="PTHR12110:SF53">
    <property type="entry name" value="BLR5974 PROTEIN"/>
    <property type="match status" value="1"/>
</dbReference>
<dbReference type="EMBL" id="JAMQBK010000074">
    <property type="protein sequence ID" value="MCM2373976.1"/>
    <property type="molecule type" value="Genomic_DNA"/>
</dbReference>
<reference evidence="3 4" key="1">
    <citation type="journal article" date="2022" name="Syst. Appl. Microbiol.">
        <title>Rhodopirellula aestuarii sp. nov., a novel member of the genus Rhodopirellula isolated from brackish sediments collected in the Tagus River estuary, Portugal.</title>
        <authorList>
            <person name="Vitorino I.R."/>
            <person name="Klimek D."/>
            <person name="Calusinska M."/>
            <person name="Lobo-da-Cunha A."/>
            <person name="Vasconcelos V."/>
            <person name="Lage O.M."/>
        </authorList>
    </citation>
    <scope>NUCLEOTIDE SEQUENCE [LARGE SCALE GENOMIC DNA]</scope>
    <source>
        <strain evidence="3 4">ICT_H3.1</strain>
    </source>
</reference>
<dbReference type="InterPro" id="IPR036237">
    <property type="entry name" value="Xyl_isomerase-like_sf"/>
</dbReference>
<sequence>MNRVHLICVVAAVFAGLVFETITSAQVTRERDVIYLRTEGVAMTFDVFKPANPNGIGIIKVVSGGWKSKYEKVTDDYGVPYTDHGYTVFAVMHGSQPRYQVRDIMGFMHRAVRFIRTHADRWDIDPDRMGVTGASAGGHLSLILATKGGPGDPDAKDPIDRASSAVQAAGVFFPPTDYLNWSEPGDDCVGVGKQERWQPAFGEESKTAETRQILGRHMSSIYHVSETTPPVSIIHGDADPIVPLFQSTSFKMVAEAKGVPIELTIKKGLQHGWPNKQADEVRFVKWFDQHLLAARANTYRIGTCDWSIKMQVSEESFEFAKANGLDGIQYSFDAKGNGLDLRTRENRDKVRAIVKETGVAISSLGIGLLNRVPLATTDEADRLVADCLEAMVMLKEEAADLEDRELAEKVSPKIVLLAFFGKADLNGDEERMNTVIRKLKRFAPIAEKHGFILGIESLLSEADHRRIMEGVGSPAVKVYYDTANSARMGYDIYREIESLGTENICEVHIKQDAALLGQGDIDFPRIRLLLDSMGYNGWLIIEGSKPKGMSHADATKANTKFARDCFNASP</sequence>
<evidence type="ECO:0000313" key="4">
    <source>
        <dbReference type="Proteomes" id="UP001202961"/>
    </source>
</evidence>
<dbReference type="SUPFAM" id="SSF51658">
    <property type="entry name" value="Xylose isomerase-like"/>
    <property type="match status" value="1"/>
</dbReference>
<dbReference type="InterPro" id="IPR050312">
    <property type="entry name" value="IolE/XylAMocC-like"/>
</dbReference>
<dbReference type="SUPFAM" id="SSF53474">
    <property type="entry name" value="alpha/beta-Hydrolases"/>
    <property type="match status" value="1"/>
</dbReference>
<dbReference type="Pfam" id="PF01261">
    <property type="entry name" value="AP_endonuc_2"/>
    <property type="match status" value="1"/>
</dbReference>
<protein>
    <submittedName>
        <fullName evidence="3">TIM barrel protein</fullName>
    </submittedName>
</protein>
<dbReference type="RefSeq" id="WP_250931852.1">
    <property type="nucleotide sequence ID" value="NZ_JAMQBK010000074.1"/>
</dbReference>